<evidence type="ECO:0000259" key="2">
    <source>
        <dbReference type="Pfam" id="PF06991"/>
    </source>
</evidence>
<evidence type="ECO:0000313" key="4">
    <source>
        <dbReference type="Proteomes" id="UP000267251"/>
    </source>
</evidence>
<organism evidence="3 4">
    <name type="scientific">Piptocephalis cylindrospora</name>
    <dbReference type="NCBI Taxonomy" id="1907219"/>
    <lineage>
        <taxon>Eukaryota</taxon>
        <taxon>Fungi</taxon>
        <taxon>Fungi incertae sedis</taxon>
        <taxon>Zoopagomycota</taxon>
        <taxon>Zoopagomycotina</taxon>
        <taxon>Zoopagomycetes</taxon>
        <taxon>Zoopagales</taxon>
        <taxon>Piptocephalidaceae</taxon>
        <taxon>Piptocephalis</taxon>
    </lineage>
</organism>
<proteinExistence type="predicted"/>
<feature type="domain" description="Micro-fibrillar-associated protein 1 C-terminal" evidence="2">
    <location>
        <begin position="261"/>
        <end position="473"/>
    </location>
</feature>
<feature type="compositionally biased region" description="Basic and acidic residues" evidence="1">
    <location>
        <begin position="152"/>
        <end position="166"/>
    </location>
</feature>
<dbReference type="Proteomes" id="UP000267251">
    <property type="component" value="Unassembled WGS sequence"/>
</dbReference>
<feature type="compositionally biased region" description="Polar residues" evidence="1">
    <location>
        <begin position="1"/>
        <end position="14"/>
    </location>
</feature>
<dbReference type="PANTHER" id="PTHR15327">
    <property type="entry name" value="MICROFIBRIL-ASSOCIATED PROTEIN"/>
    <property type="match status" value="1"/>
</dbReference>
<sequence length="511" mass="57908">MSSRQAASGTNARGQNAPKPARVHRYRAGQLPTGVSLAQEEESTSEEDEGEDEEEAEEEDEAAVSGRRGAFTRFGHIRARPGLGDEETSAVASSARDRLEKRMHPPSHQPSEPSSRASVDPGKSIVAIDEVSDPRLRRILQAQRLQHTSKGGSDRSARGRGEREGEGSEEDGEDEAMLARRQRIRQRALASRRQEEDKMSQESQVEPPPSAGPSDLPRIIQSPDDREKVSRTDILTKAPQRPPSDLESDDTEEEDESDEEEEEEEEYQRPMFKPVFKSKSKRHGVSEKVNGKAPEDKTAGAEEDQSEERYKESQRIITEAIRQSRAGNVDITHSNEVDDTDGLDEEGEFQAWRLRELKRIMQDREDRETAEQERAEVERRRNLTEEERVAEDAERAQQNEQSESKGGERVFGQKYYHKGAFYQDTGKDLLSRDYQVPTEDEPKNRESLPKPLQAKKLGFAGQTKWTHLSAEDTTKKDAAWYVKSVGNKRAVDKMGGMKQEFDRPSKRKQRP</sequence>
<feature type="region of interest" description="Disordered" evidence="1">
    <location>
        <begin position="362"/>
        <end position="411"/>
    </location>
</feature>
<dbReference type="InterPro" id="IPR009730">
    <property type="entry name" value="MFAP1_C"/>
</dbReference>
<evidence type="ECO:0000313" key="3">
    <source>
        <dbReference type="EMBL" id="RKP12789.1"/>
    </source>
</evidence>
<feature type="region of interest" description="Disordered" evidence="1">
    <location>
        <begin position="491"/>
        <end position="511"/>
    </location>
</feature>
<feature type="compositionally biased region" description="Basic and acidic residues" evidence="1">
    <location>
        <begin position="362"/>
        <end position="408"/>
    </location>
</feature>
<feature type="compositionally biased region" description="Basic and acidic residues" evidence="1">
    <location>
        <begin position="284"/>
        <end position="300"/>
    </location>
</feature>
<dbReference type="OrthoDB" id="1111734at2759"/>
<dbReference type="EMBL" id="KZ988204">
    <property type="protein sequence ID" value="RKP12789.1"/>
    <property type="molecule type" value="Genomic_DNA"/>
</dbReference>
<feature type="region of interest" description="Disordered" evidence="1">
    <location>
        <begin position="426"/>
        <end position="453"/>
    </location>
</feature>
<keyword evidence="4" id="KW-1185">Reference proteome</keyword>
<protein>
    <submittedName>
        <fullName evidence="3">Splicing factor, Prp19-binding domain-containing protein</fullName>
    </submittedName>
</protein>
<feature type="region of interest" description="Disordered" evidence="1">
    <location>
        <begin position="1"/>
        <end position="314"/>
    </location>
</feature>
<gene>
    <name evidence="3" type="ORF">BJ684DRAFT_16762</name>
</gene>
<feature type="compositionally biased region" description="Acidic residues" evidence="1">
    <location>
        <begin position="167"/>
        <end position="176"/>
    </location>
</feature>
<accession>A0A4V1IXZ6</accession>
<feature type="compositionally biased region" description="Acidic residues" evidence="1">
    <location>
        <begin position="39"/>
        <end position="62"/>
    </location>
</feature>
<name>A0A4V1IXZ6_9FUNG</name>
<reference evidence="4" key="1">
    <citation type="journal article" date="2018" name="Nat. Microbiol.">
        <title>Leveraging single-cell genomics to expand the fungal tree of life.</title>
        <authorList>
            <person name="Ahrendt S.R."/>
            <person name="Quandt C.A."/>
            <person name="Ciobanu D."/>
            <person name="Clum A."/>
            <person name="Salamov A."/>
            <person name="Andreopoulos B."/>
            <person name="Cheng J.F."/>
            <person name="Woyke T."/>
            <person name="Pelin A."/>
            <person name="Henrissat B."/>
            <person name="Reynolds N.K."/>
            <person name="Benny G.L."/>
            <person name="Smith M.E."/>
            <person name="James T.Y."/>
            <person name="Grigoriev I.V."/>
        </authorList>
    </citation>
    <scope>NUCLEOTIDE SEQUENCE [LARGE SCALE GENOMIC DNA]</scope>
</reference>
<evidence type="ECO:0000256" key="1">
    <source>
        <dbReference type="SAM" id="MobiDB-lite"/>
    </source>
</evidence>
<dbReference type="InterPro" id="IPR033194">
    <property type="entry name" value="MFAP1"/>
</dbReference>
<dbReference type="Pfam" id="PF06991">
    <property type="entry name" value="MFAP1"/>
    <property type="match status" value="1"/>
</dbReference>
<dbReference type="AlphaFoldDB" id="A0A4V1IXZ6"/>
<feature type="compositionally biased region" description="Acidic residues" evidence="1">
    <location>
        <begin position="246"/>
        <end position="266"/>
    </location>
</feature>